<sequence length="249" mass="27771">MNKLVLIALSALALTGCGGDEDKKDPCTSVTDNGVEYPILWQRPDSNSATKIGYYYYQKTADKRAIHFRCGVAYSIQTEAISGKPKRTDDFVEFNCFGGNCTNTTQTSPSPTRIIFDYDGPSFTPTEQYQWFFGEHSLMPTTPLWRYPAANDIKQYLASKNKIAEIWWEPVNKGGGEFCALKRKEKKYTGGVTVQYYKAAPTDKCMAEPDGELIIAPTVAKEKQADEARGLHLIGITSAINVIELNSEY</sequence>
<gene>
    <name evidence="1" type="ORF">VST7929_00689</name>
</gene>
<reference evidence="1" key="1">
    <citation type="submission" date="2021-11" db="EMBL/GenBank/DDBJ databases">
        <authorList>
            <person name="Rodrigo-Torres L."/>
            <person name="Arahal R. D."/>
            <person name="Lucena T."/>
        </authorList>
    </citation>
    <scope>NUCLEOTIDE SEQUENCE</scope>
    <source>
        <strain evidence="1">CECT 7929</strain>
    </source>
</reference>
<dbReference type="PROSITE" id="PS51257">
    <property type="entry name" value="PROKAR_LIPOPROTEIN"/>
    <property type="match status" value="1"/>
</dbReference>
<dbReference type="EMBL" id="CAKLDI010000001">
    <property type="protein sequence ID" value="CAH0532842.1"/>
    <property type="molecule type" value="Genomic_DNA"/>
</dbReference>
<proteinExistence type="predicted"/>
<evidence type="ECO:0000313" key="1">
    <source>
        <dbReference type="EMBL" id="CAH0532842.1"/>
    </source>
</evidence>
<evidence type="ECO:0000313" key="2">
    <source>
        <dbReference type="Proteomes" id="UP000838672"/>
    </source>
</evidence>
<name>A0ABN8DTY6_9VIBR</name>
<accession>A0ABN8DTY6</accession>
<dbReference type="RefSeq" id="WP_237464913.1">
    <property type="nucleotide sequence ID" value="NZ_CAKLDI010000001.1"/>
</dbReference>
<organism evidence="1 2">
    <name type="scientific">Vibrio stylophorae</name>
    <dbReference type="NCBI Taxonomy" id="659351"/>
    <lineage>
        <taxon>Bacteria</taxon>
        <taxon>Pseudomonadati</taxon>
        <taxon>Pseudomonadota</taxon>
        <taxon>Gammaproteobacteria</taxon>
        <taxon>Vibrionales</taxon>
        <taxon>Vibrionaceae</taxon>
        <taxon>Vibrio</taxon>
    </lineage>
</organism>
<keyword evidence="2" id="KW-1185">Reference proteome</keyword>
<evidence type="ECO:0008006" key="3">
    <source>
        <dbReference type="Google" id="ProtNLM"/>
    </source>
</evidence>
<comment type="caution">
    <text evidence="1">The sequence shown here is derived from an EMBL/GenBank/DDBJ whole genome shotgun (WGS) entry which is preliminary data.</text>
</comment>
<protein>
    <recommendedName>
        <fullName evidence="3">Lipoprotein</fullName>
    </recommendedName>
</protein>
<dbReference type="Proteomes" id="UP000838672">
    <property type="component" value="Unassembled WGS sequence"/>
</dbReference>